<dbReference type="InterPro" id="IPR004603">
    <property type="entry name" value="DNA_mismatch_endonuc_vsr"/>
</dbReference>
<keyword evidence="2 6" id="KW-0255">Endonuclease</keyword>
<dbReference type="NCBIfam" id="TIGR00632">
    <property type="entry name" value="vsr"/>
    <property type="match status" value="1"/>
</dbReference>
<evidence type="ECO:0000256" key="1">
    <source>
        <dbReference type="ARBA" id="ARBA00022722"/>
    </source>
</evidence>
<comment type="caution">
    <text evidence="7">The sequence shown here is derived from an EMBL/GenBank/DDBJ whole genome shotgun (WGS) entry which is preliminary data.</text>
</comment>
<protein>
    <recommendedName>
        <fullName evidence="6">Very short patch repair endonuclease</fullName>
        <ecNumber evidence="6">3.1.-.-</ecNumber>
    </recommendedName>
</protein>
<dbReference type="SUPFAM" id="SSF52980">
    <property type="entry name" value="Restriction endonuclease-like"/>
    <property type="match status" value="1"/>
</dbReference>
<organism evidence="7 8">
    <name type="scientific">Legionella geestiana</name>
    <dbReference type="NCBI Taxonomy" id="45065"/>
    <lineage>
        <taxon>Bacteria</taxon>
        <taxon>Pseudomonadati</taxon>
        <taxon>Pseudomonadota</taxon>
        <taxon>Gammaproteobacteria</taxon>
        <taxon>Legionellales</taxon>
        <taxon>Legionellaceae</taxon>
        <taxon>Legionella</taxon>
    </lineage>
</organism>
<dbReference type="EMBL" id="LNYC01000027">
    <property type="protein sequence ID" value="KTD01552.1"/>
    <property type="molecule type" value="Genomic_DNA"/>
</dbReference>
<dbReference type="GO" id="GO:0004519">
    <property type="term" value="F:endonuclease activity"/>
    <property type="evidence" value="ECO:0007669"/>
    <property type="project" value="UniProtKB-KW"/>
</dbReference>
<name>A0A0W0U0V6_9GAMM</name>
<comment type="function">
    <text evidence="6">May nick specific sequences that contain T:G mispairs resulting from m5C-deamination.</text>
</comment>
<evidence type="ECO:0000256" key="5">
    <source>
        <dbReference type="ARBA" id="ARBA00023204"/>
    </source>
</evidence>
<evidence type="ECO:0000313" key="7">
    <source>
        <dbReference type="EMBL" id="KTD01552.1"/>
    </source>
</evidence>
<evidence type="ECO:0000256" key="3">
    <source>
        <dbReference type="ARBA" id="ARBA00022763"/>
    </source>
</evidence>
<keyword evidence="8" id="KW-1185">Reference proteome</keyword>
<proteinExistence type="inferred from homology"/>
<comment type="similarity">
    <text evidence="6">Belongs to the vsr family.</text>
</comment>
<evidence type="ECO:0000256" key="2">
    <source>
        <dbReference type="ARBA" id="ARBA00022759"/>
    </source>
</evidence>
<dbReference type="EC" id="3.1.-.-" evidence="6"/>
<dbReference type="PATRIC" id="fig|45065.4.peg.879"/>
<dbReference type="Gene3D" id="3.40.960.10">
    <property type="entry name" value="VSR Endonuclease"/>
    <property type="match status" value="1"/>
</dbReference>
<keyword evidence="3 6" id="KW-0227">DNA damage</keyword>
<dbReference type="InterPro" id="IPR011335">
    <property type="entry name" value="Restrct_endonuc-II-like"/>
</dbReference>
<dbReference type="GO" id="GO:0016787">
    <property type="term" value="F:hydrolase activity"/>
    <property type="evidence" value="ECO:0007669"/>
    <property type="project" value="UniProtKB-KW"/>
</dbReference>
<dbReference type="Proteomes" id="UP000054785">
    <property type="component" value="Unassembled WGS sequence"/>
</dbReference>
<evidence type="ECO:0000256" key="4">
    <source>
        <dbReference type="ARBA" id="ARBA00022801"/>
    </source>
</evidence>
<keyword evidence="5 6" id="KW-0234">DNA repair</keyword>
<dbReference type="Pfam" id="PF03852">
    <property type="entry name" value="Vsr"/>
    <property type="match status" value="1"/>
</dbReference>
<sequence>MTDSLTPEHRSRNMAAIKSTNTRPEMLVRRYLHGLGFRYQLHHADLPGKPDLFLKKYHTAIFIHGCFWHRHEHCKYAYTPKSNLEFWQTKFQKNIENDARKQALLLEAGINVVVIWECEIKNGSFKHWIVDVLQENSGVTHDRGS</sequence>
<reference evidence="7 8" key="1">
    <citation type="submission" date="2015-11" db="EMBL/GenBank/DDBJ databases">
        <title>Genomic analysis of 38 Legionella species identifies large and diverse effector repertoires.</title>
        <authorList>
            <person name="Burstein D."/>
            <person name="Amaro F."/>
            <person name="Zusman T."/>
            <person name="Lifshitz Z."/>
            <person name="Cohen O."/>
            <person name="Gilbert J.A."/>
            <person name="Pupko T."/>
            <person name="Shuman H.A."/>
            <person name="Segal G."/>
        </authorList>
    </citation>
    <scope>NUCLEOTIDE SEQUENCE [LARGE SCALE GENOMIC DNA]</scope>
    <source>
        <strain evidence="7 8">ATCC 49504</strain>
    </source>
</reference>
<accession>A0A0W0U0V6</accession>
<keyword evidence="4 6" id="KW-0378">Hydrolase</keyword>
<evidence type="ECO:0000313" key="8">
    <source>
        <dbReference type="Proteomes" id="UP000054785"/>
    </source>
</evidence>
<gene>
    <name evidence="7" type="primary">vsr</name>
    <name evidence="7" type="ORF">Lgee_0821</name>
</gene>
<keyword evidence="1 6" id="KW-0540">Nuclease</keyword>
<dbReference type="GO" id="GO:0006298">
    <property type="term" value="P:mismatch repair"/>
    <property type="evidence" value="ECO:0007669"/>
    <property type="project" value="UniProtKB-UniRule"/>
</dbReference>
<dbReference type="STRING" id="45065.Lgee_0821"/>
<dbReference type="CDD" id="cd00221">
    <property type="entry name" value="Vsr"/>
    <property type="match status" value="1"/>
</dbReference>
<dbReference type="AlphaFoldDB" id="A0A0W0U0V6"/>
<dbReference type="RefSeq" id="WP_202971941.1">
    <property type="nucleotide sequence ID" value="NZ_CAAAHN010000028.1"/>
</dbReference>
<dbReference type="PIRSF" id="PIRSF018267">
    <property type="entry name" value="VSR_endonuc"/>
    <property type="match status" value="1"/>
</dbReference>
<evidence type="ECO:0000256" key="6">
    <source>
        <dbReference type="PIRNR" id="PIRNR018267"/>
    </source>
</evidence>